<protein>
    <submittedName>
        <fullName evidence="1">Uncharacterized protein</fullName>
    </submittedName>
</protein>
<sequence length="310" mass="34750">MEVCSEKGTADNSFLALVERLVSDYFDKGHVMYMDRFYNFQQETRDGQERKQCHLSTFLREISEAFTTKVVKQLKLKLCNGVGNTVQNTFHFLPCHELRRTIDNRKLEDLPSCWPVQRWNCFAAGRQCICMTWIATEHRAVRATWLPPPLTSQRPPSINCQWSALSNRRLEARPSTTKHSRSQLLMRGFLPPTLASQQKDVTRTPPCPSAAPCSSDYISQCTAGLASLILPVFKLALSLTVLGPLLLRTFSNLPELLPPTSTLFSSHQRLLPLPSPEASAATATRGCCDVNTQQLPETSSAVALTFYTPC</sequence>
<keyword evidence="2" id="KW-1185">Reference proteome</keyword>
<proteinExistence type="predicted"/>
<gene>
    <name evidence="1" type="ORF">PR048_006257</name>
</gene>
<organism evidence="1 2">
    <name type="scientific">Dryococelus australis</name>
    <dbReference type="NCBI Taxonomy" id="614101"/>
    <lineage>
        <taxon>Eukaryota</taxon>
        <taxon>Metazoa</taxon>
        <taxon>Ecdysozoa</taxon>
        <taxon>Arthropoda</taxon>
        <taxon>Hexapoda</taxon>
        <taxon>Insecta</taxon>
        <taxon>Pterygota</taxon>
        <taxon>Neoptera</taxon>
        <taxon>Polyneoptera</taxon>
        <taxon>Phasmatodea</taxon>
        <taxon>Verophasmatodea</taxon>
        <taxon>Anareolatae</taxon>
        <taxon>Phasmatidae</taxon>
        <taxon>Eurycanthinae</taxon>
        <taxon>Dryococelus</taxon>
    </lineage>
</organism>
<reference evidence="1 2" key="1">
    <citation type="submission" date="2023-02" db="EMBL/GenBank/DDBJ databases">
        <title>LHISI_Scaffold_Assembly.</title>
        <authorList>
            <person name="Stuart O.P."/>
            <person name="Cleave R."/>
            <person name="Magrath M.J.L."/>
            <person name="Mikheyev A.S."/>
        </authorList>
    </citation>
    <scope>NUCLEOTIDE SEQUENCE [LARGE SCALE GENOMIC DNA]</scope>
    <source>
        <strain evidence="1">Daus_M_001</strain>
        <tissue evidence="1">Leg muscle</tissue>
    </source>
</reference>
<evidence type="ECO:0000313" key="1">
    <source>
        <dbReference type="EMBL" id="KAJ8893657.1"/>
    </source>
</evidence>
<name>A0ABQ9IAF9_9NEOP</name>
<dbReference type="Proteomes" id="UP001159363">
    <property type="component" value="Chromosome 2"/>
</dbReference>
<evidence type="ECO:0000313" key="2">
    <source>
        <dbReference type="Proteomes" id="UP001159363"/>
    </source>
</evidence>
<dbReference type="EMBL" id="JARBHB010000002">
    <property type="protein sequence ID" value="KAJ8893657.1"/>
    <property type="molecule type" value="Genomic_DNA"/>
</dbReference>
<accession>A0ABQ9IAF9</accession>
<comment type="caution">
    <text evidence="1">The sequence shown here is derived from an EMBL/GenBank/DDBJ whole genome shotgun (WGS) entry which is preliminary data.</text>
</comment>